<keyword evidence="1" id="KW-0378">Hydrolase</keyword>
<dbReference type="RefSeq" id="WP_209976135.1">
    <property type="nucleotide sequence ID" value="NZ_JAGGLB010000024.1"/>
</dbReference>
<dbReference type="EMBL" id="JAGGLB010000024">
    <property type="protein sequence ID" value="MBP1994293.1"/>
    <property type="molecule type" value="Genomic_DNA"/>
</dbReference>
<dbReference type="Gene3D" id="2.60.40.1120">
    <property type="entry name" value="Carboxypeptidase-like, regulatory domain"/>
    <property type="match status" value="1"/>
</dbReference>
<dbReference type="InterPro" id="IPR029018">
    <property type="entry name" value="Hex-like_dom2"/>
</dbReference>
<organism evidence="2 3">
    <name type="scientific">Paenibacillus eucommiae</name>
    <dbReference type="NCBI Taxonomy" id="1355755"/>
    <lineage>
        <taxon>Bacteria</taxon>
        <taxon>Bacillati</taxon>
        <taxon>Bacillota</taxon>
        <taxon>Bacilli</taxon>
        <taxon>Bacillales</taxon>
        <taxon>Paenibacillaceae</taxon>
        <taxon>Paenibacillus</taxon>
    </lineage>
</organism>
<evidence type="ECO:0000313" key="2">
    <source>
        <dbReference type="EMBL" id="MBP1994293.1"/>
    </source>
</evidence>
<evidence type="ECO:0000313" key="3">
    <source>
        <dbReference type="Proteomes" id="UP001519287"/>
    </source>
</evidence>
<reference evidence="2 3" key="1">
    <citation type="submission" date="2021-03" db="EMBL/GenBank/DDBJ databases">
        <title>Genomic Encyclopedia of Type Strains, Phase IV (KMG-IV): sequencing the most valuable type-strain genomes for metagenomic binning, comparative biology and taxonomic classification.</title>
        <authorList>
            <person name="Goeker M."/>
        </authorList>
    </citation>
    <scope>NUCLEOTIDE SEQUENCE [LARGE SCALE GENOMIC DNA]</scope>
    <source>
        <strain evidence="2 3">DSM 26048</strain>
    </source>
</reference>
<protein>
    <recommendedName>
        <fullName evidence="4">DUF4838 domain-containing protein</fullName>
    </recommendedName>
</protein>
<dbReference type="InterPro" id="IPR013784">
    <property type="entry name" value="Carb-bd-like_fold"/>
</dbReference>
<dbReference type="SUPFAM" id="SSF55545">
    <property type="entry name" value="beta-N-acetylhexosaminidase-like domain"/>
    <property type="match status" value="1"/>
</dbReference>
<comment type="caution">
    <text evidence="2">The sequence shown here is derived from an EMBL/GenBank/DDBJ whole genome shotgun (WGS) entry which is preliminary data.</text>
</comment>
<dbReference type="Pfam" id="PF16126">
    <property type="entry name" value="DUF4838"/>
    <property type="match status" value="1"/>
</dbReference>
<dbReference type="Gene3D" id="2.60.120.260">
    <property type="entry name" value="Galactose-binding domain-like"/>
    <property type="match status" value="2"/>
</dbReference>
<proteinExistence type="predicted"/>
<evidence type="ECO:0008006" key="4">
    <source>
        <dbReference type="Google" id="ProtNLM"/>
    </source>
</evidence>
<accession>A0ABS4J3A9</accession>
<dbReference type="Proteomes" id="UP001519287">
    <property type="component" value="Unassembled WGS sequence"/>
</dbReference>
<dbReference type="PANTHER" id="PTHR47406:SF2">
    <property type="entry name" value="ALPHA GLUCURONIDASE N-TERMINAL DOMAIN-CONTAINING PROTEIN"/>
    <property type="match status" value="1"/>
</dbReference>
<dbReference type="Pfam" id="PF13620">
    <property type="entry name" value="CarboxypepD_reg"/>
    <property type="match status" value="1"/>
</dbReference>
<dbReference type="Gene3D" id="3.30.379.10">
    <property type="entry name" value="Chitobiase/beta-hexosaminidase domain 2-like"/>
    <property type="match status" value="1"/>
</dbReference>
<dbReference type="InterPro" id="IPR032287">
    <property type="entry name" value="DUF4838"/>
</dbReference>
<keyword evidence="3" id="KW-1185">Reference proteome</keyword>
<sequence length="1183" mass="128296">MNIKRNHVSMMSKLLVFVLTVSLFAQIFSGTVFGLGDESESGIELVSGGVGQAVVITSVYAEDRTLSAAQTLVNYVFQSTGATFPIMTEADYEADPNLASKARIYVGTTGASGDPDAQDKVDALDNDGFVILPYDDTIIIKGPTAWGTEFGVYEFLERYLGIRWLFPGTDGEDVPQLTALLVPYGDVIQEPAFKSRVFSPINEDGKSSYAVQNLWSERNRMHYRDKFHHNLYKMFPPSKYGTTHPEYYPAVPKDDTVGAGWQPCLTNATAQEAIATINQYFTDHPEETAYSLAINDSGGFCEENPKEIYYHWVNQIVEEVLLVHPGKQFGVLAYQDVKQPPTFALNPNIVVYITRDRWNWINPARKAADLQLHANWEAVASRIGWYDYLNGTPYLLPRIYNHLMADNYELAQDLGVEGQYAELYPNWGEGPKPWISAKLQWNPDLDVDQLTEEWYDRAVGPASAPYLQAYYDHWEAFWTDRVKASPYFAAPSSIRPDYIELVTPDEVGQSREWLEMAVALAQTDKQEARANMLLRAFEYFEASVLSYPQAVDPPANETEALAMLEQAAGKYQERLQMGQKRLDLLTEFKTDPVLIHMSSALSKSTLVWSGYNVSEFWSLVNYMKQHEPSGGPVTDLTAQLSGGFIPSSREYALLLQAAMSLSNLIVNPSFEVGTDQAPPWDVYKTTGTRSFSRIEGTALTGNASLLVEGSGWGGPGQIIAGEGGFANMQVSYKTVSAVVYDRDVIQIGLNLLDENGDLIKKSSVRSEIFPLSAGSGTWATAYLNGEIPEKIGSVLVKKLQPVILVESDHPVEVILDDVKVYNLRSSSVPSGSATVTGTVYSSGHAPLSGATVTVTGTVYDATTDTQGKYTIAGIPPGVHTITVAHAVYDDVVTEEFELAKWEMKSVNVSMTDEVPPVLSSVAAGPVPIGTRIPATSSESGILYLVPGNITPTLANIEAAANVTVGNTVYGTRTSVKAGVAGALNTAAFAAGSYKAYAVDAAGNVSTASAAIEVESPPLPATWTLNPSFESGTSTADPWTLSSNTTLTRTFERVAGTAYSGTASVLVSGTGYGGPAQTFNVQPGDATVKLRYNTALGVTGNANIGIGLYLLDAAGNNVHSTAIKPAQKLLTQSIGAWGEASWDVTIPAKFPGTNTDVKKVRLVVLVYSLTPVSVYVDDVDYISP</sequence>
<dbReference type="PANTHER" id="PTHR47406">
    <property type="entry name" value="COAGULATION FACTOR 5/8 TYPE, C-TERMINAL"/>
    <property type="match status" value="1"/>
</dbReference>
<evidence type="ECO:0000256" key="1">
    <source>
        <dbReference type="ARBA" id="ARBA00022801"/>
    </source>
</evidence>
<dbReference type="SUPFAM" id="SSF49452">
    <property type="entry name" value="Starch-binding domain-like"/>
    <property type="match status" value="1"/>
</dbReference>
<name>A0ABS4J3A9_9BACL</name>
<gene>
    <name evidence="2" type="ORF">J2Z66_005929</name>
</gene>